<evidence type="ECO:0000256" key="2">
    <source>
        <dbReference type="ARBA" id="ARBA00008163"/>
    </source>
</evidence>
<dbReference type="Pfam" id="PF03349">
    <property type="entry name" value="Toluene_X"/>
    <property type="match status" value="1"/>
</dbReference>
<comment type="caution">
    <text evidence="8">The sequence shown here is derived from an EMBL/GenBank/DDBJ whole genome shotgun (WGS) entry which is preliminary data.</text>
</comment>
<dbReference type="EMBL" id="NPDT01000001">
    <property type="protein sequence ID" value="PJZ67708.1"/>
    <property type="molecule type" value="Genomic_DNA"/>
</dbReference>
<dbReference type="PANTHER" id="PTHR35093:SF8">
    <property type="entry name" value="OUTER MEMBRANE PROTEIN NMB0088-RELATED"/>
    <property type="match status" value="1"/>
</dbReference>
<proteinExistence type="inferred from homology"/>
<dbReference type="Proteomes" id="UP000231912">
    <property type="component" value="Unassembled WGS sequence"/>
</dbReference>
<evidence type="ECO:0000313" key="9">
    <source>
        <dbReference type="Proteomes" id="UP000231912"/>
    </source>
</evidence>
<keyword evidence="3" id="KW-1134">Transmembrane beta strand</keyword>
<organism evidence="8 9">
    <name type="scientific">Leptospira wolffii</name>
    <dbReference type="NCBI Taxonomy" id="409998"/>
    <lineage>
        <taxon>Bacteria</taxon>
        <taxon>Pseudomonadati</taxon>
        <taxon>Spirochaetota</taxon>
        <taxon>Spirochaetia</taxon>
        <taxon>Leptospirales</taxon>
        <taxon>Leptospiraceae</taxon>
        <taxon>Leptospira</taxon>
    </lineage>
</organism>
<comment type="similarity">
    <text evidence="2">Belongs to the OmpP1/FadL family.</text>
</comment>
<dbReference type="SUPFAM" id="SSF56935">
    <property type="entry name" value="Porins"/>
    <property type="match status" value="1"/>
</dbReference>
<dbReference type="GO" id="GO:0009279">
    <property type="term" value="C:cell outer membrane"/>
    <property type="evidence" value="ECO:0007669"/>
    <property type="project" value="UniProtKB-SubCell"/>
</dbReference>
<keyword evidence="7" id="KW-0998">Cell outer membrane</keyword>
<keyword evidence="5" id="KW-0732">Signal</keyword>
<evidence type="ECO:0000313" key="8">
    <source>
        <dbReference type="EMBL" id="PJZ67708.1"/>
    </source>
</evidence>
<reference evidence="8 9" key="1">
    <citation type="submission" date="2017-07" db="EMBL/GenBank/DDBJ databases">
        <title>Leptospira spp. isolated from tropical soils.</title>
        <authorList>
            <person name="Thibeaux R."/>
            <person name="Iraola G."/>
            <person name="Ferres I."/>
            <person name="Bierque E."/>
            <person name="Girault D."/>
            <person name="Soupe-Gilbert M.-E."/>
            <person name="Picardeau M."/>
            <person name="Goarant C."/>
        </authorList>
    </citation>
    <scope>NUCLEOTIDE SEQUENCE [LARGE SCALE GENOMIC DNA]</scope>
    <source>
        <strain evidence="8 9">FH2-C-A2</strain>
    </source>
</reference>
<evidence type="ECO:0000256" key="6">
    <source>
        <dbReference type="ARBA" id="ARBA00023136"/>
    </source>
</evidence>
<accession>A0A2M9ZGZ6</accession>
<evidence type="ECO:0000256" key="3">
    <source>
        <dbReference type="ARBA" id="ARBA00022452"/>
    </source>
</evidence>
<dbReference type="RefSeq" id="WP_100758141.1">
    <property type="nucleotide sequence ID" value="NZ_NPDT01000001.1"/>
</dbReference>
<dbReference type="GO" id="GO:0015483">
    <property type="term" value="F:long-chain fatty acid transporting porin activity"/>
    <property type="evidence" value="ECO:0007669"/>
    <property type="project" value="TreeGrafter"/>
</dbReference>
<dbReference type="Gene3D" id="2.40.160.60">
    <property type="entry name" value="Outer membrane protein transport protein (OMPP1/FadL/TodX)"/>
    <property type="match status" value="1"/>
</dbReference>
<dbReference type="AlphaFoldDB" id="A0A2M9ZGZ6"/>
<evidence type="ECO:0000256" key="5">
    <source>
        <dbReference type="ARBA" id="ARBA00022729"/>
    </source>
</evidence>
<name>A0A2M9ZGZ6_9LEPT</name>
<sequence>MLKSTIRVLIFIPLLSIVEPVRAFQGILQPAFGARQAGMGGAFQAVGGSVMDLESNPSHLGRLKNAKWEIGAGFHSPRIEYKDRYISGDPNEAYENRLVESPKAILPYLGYITPLNDRVGIGFALYSQGGGGGMFSNIRRLSPNGKTLDETLGTDLPYIGNERRILENLVYKFMTVKFTSGVGMKFGNLSLGAGLDLVYAFMELQKTYRDPTGSLELPGSLRYDSDPSYSYGGKLGMSYDMSNTVRIAYSYTTRNLLPLDGSMRVLESDGTTQASRVSRYMVWPDKHIMGISYRKEPWILDFDIKFIPWSQSFRSSKFVLDHSSVTTPFGTDSNVMQMNFHWKDQWVFSLGGEYKWNENFRTRMGYSYGKTPTGERGVSPMLGTTTEHHLATGFGWYMKEYAFHFALEYGFPKSVSGAKNSDWTLAHSVFPNSDVEVQRFDHSKSMSVVSLYLGMEKNI</sequence>
<evidence type="ECO:0000256" key="7">
    <source>
        <dbReference type="ARBA" id="ARBA00023237"/>
    </source>
</evidence>
<evidence type="ECO:0000256" key="4">
    <source>
        <dbReference type="ARBA" id="ARBA00022692"/>
    </source>
</evidence>
<keyword evidence="6" id="KW-0472">Membrane</keyword>
<gene>
    <name evidence="8" type="ORF">CH371_06835</name>
</gene>
<keyword evidence="4" id="KW-0812">Transmembrane</keyword>
<comment type="subcellular location">
    <subcellularLocation>
        <location evidence="1">Cell outer membrane</location>
        <topology evidence="1">Multi-pass membrane protein</topology>
    </subcellularLocation>
</comment>
<dbReference type="InterPro" id="IPR005017">
    <property type="entry name" value="OMPP1/FadL/TodX"/>
</dbReference>
<evidence type="ECO:0000256" key="1">
    <source>
        <dbReference type="ARBA" id="ARBA00004571"/>
    </source>
</evidence>
<protein>
    <submittedName>
        <fullName evidence="8">Transporter</fullName>
    </submittedName>
</protein>
<dbReference type="PANTHER" id="PTHR35093">
    <property type="entry name" value="OUTER MEMBRANE PROTEIN NMB0088-RELATED"/>
    <property type="match status" value="1"/>
</dbReference>